<evidence type="ECO:0000256" key="3">
    <source>
        <dbReference type="PROSITE-ProRule" id="PRU00284"/>
    </source>
</evidence>
<keyword evidence="5" id="KW-0812">Transmembrane</keyword>
<dbReference type="STRING" id="258515.SAMN05192585_14314"/>
<dbReference type="Proteomes" id="UP000199182">
    <property type="component" value="Unassembled WGS sequence"/>
</dbReference>
<organism evidence="7 8">
    <name type="scientific">Acetanaerobacterium elongatum</name>
    <dbReference type="NCBI Taxonomy" id="258515"/>
    <lineage>
        <taxon>Bacteria</taxon>
        <taxon>Bacillati</taxon>
        <taxon>Bacillota</taxon>
        <taxon>Clostridia</taxon>
        <taxon>Eubacteriales</taxon>
        <taxon>Oscillospiraceae</taxon>
        <taxon>Acetanaerobacterium</taxon>
    </lineage>
</organism>
<protein>
    <submittedName>
        <fullName evidence="7">Methyl-accepting chemotaxis protein</fullName>
    </submittedName>
</protein>
<accession>A0A1H0FT93</accession>
<dbReference type="GO" id="GO:0004888">
    <property type="term" value="F:transmembrane signaling receptor activity"/>
    <property type="evidence" value="ECO:0007669"/>
    <property type="project" value="InterPro"/>
</dbReference>
<keyword evidence="1" id="KW-0145">Chemotaxis</keyword>
<dbReference type="SUPFAM" id="SSF58104">
    <property type="entry name" value="Methyl-accepting chemotaxis protein (MCP) signaling domain"/>
    <property type="match status" value="1"/>
</dbReference>
<dbReference type="GO" id="GO:0007165">
    <property type="term" value="P:signal transduction"/>
    <property type="evidence" value="ECO:0007669"/>
    <property type="project" value="UniProtKB-KW"/>
</dbReference>
<evidence type="ECO:0000313" key="7">
    <source>
        <dbReference type="EMBL" id="SDN97893.1"/>
    </source>
</evidence>
<proteinExistence type="inferred from homology"/>
<dbReference type="PANTHER" id="PTHR43531">
    <property type="entry name" value="PROTEIN ICFG"/>
    <property type="match status" value="1"/>
</dbReference>
<feature type="coiled-coil region" evidence="4">
    <location>
        <begin position="394"/>
        <end position="421"/>
    </location>
</feature>
<reference evidence="7 8" key="1">
    <citation type="submission" date="2016-10" db="EMBL/GenBank/DDBJ databases">
        <authorList>
            <person name="de Groot N.N."/>
        </authorList>
    </citation>
    <scope>NUCLEOTIDE SEQUENCE [LARGE SCALE GENOMIC DNA]</scope>
    <source>
        <strain evidence="7 8">CGMCC 1.5012</strain>
    </source>
</reference>
<evidence type="ECO:0000256" key="5">
    <source>
        <dbReference type="SAM" id="Phobius"/>
    </source>
</evidence>
<feature type="transmembrane region" description="Helical" evidence="5">
    <location>
        <begin position="16"/>
        <end position="40"/>
    </location>
</feature>
<dbReference type="Gene3D" id="3.30.450.20">
    <property type="entry name" value="PAS domain"/>
    <property type="match status" value="1"/>
</dbReference>
<dbReference type="InterPro" id="IPR051310">
    <property type="entry name" value="MCP_chemotaxis"/>
</dbReference>
<keyword evidence="5" id="KW-1133">Transmembrane helix</keyword>
<keyword evidence="5" id="KW-0472">Membrane</keyword>
<keyword evidence="4" id="KW-0175">Coiled coil</keyword>
<dbReference type="SMART" id="SM00283">
    <property type="entry name" value="MA"/>
    <property type="match status" value="1"/>
</dbReference>
<dbReference type="Pfam" id="PF00015">
    <property type="entry name" value="MCPsignal"/>
    <property type="match status" value="1"/>
</dbReference>
<comment type="similarity">
    <text evidence="2">Belongs to the methyl-accepting chemotaxis (MCP) protein family.</text>
</comment>
<dbReference type="InterPro" id="IPR004090">
    <property type="entry name" value="Chemotax_Me-accpt_rcpt"/>
</dbReference>
<feature type="domain" description="Methyl-accepting transducer" evidence="6">
    <location>
        <begin position="176"/>
        <end position="405"/>
    </location>
</feature>
<keyword evidence="8" id="KW-1185">Reference proteome</keyword>
<evidence type="ECO:0000256" key="2">
    <source>
        <dbReference type="ARBA" id="ARBA00029447"/>
    </source>
</evidence>
<evidence type="ECO:0000313" key="8">
    <source>
        <dbReference type="Proteomes" id="UP000199182"/>
    </source>
</evidence>
<sequence>MSIFTATHNNTLKHSLWLWFVVTLILTVAAFLAGGAWLFFSQGISPLSAAIFGGLLVLWALAYTLAYRRIITPLYRAYGQITACTNEMALGNLDAAGDITGQEYLTELSQNISSLSSSLNDYIYEISAVLSHLSVGDMAVKLSKSQQYSGDFMPIKNALKRIILSLNETFTEISRLVDKLTKVSKQLKNSAGSLAQGSAEQLQEITNLSELVTGISHHTADNASNAQLAAKSAMEAKERATTGNEYMNHLLVSMDEIGAASSDISTIIKLIDSIAFQTNVLALNASVEAARAGAAGKGFAVVANEVKQLALKSADAAKQTEELIYTSIQKVQEGVKTAEQTAEVFKDILSSVNITAELSGKIAGLSQAQAQDITRTTGIISGIAGVVDTNTANAQEVAAVSEELNNQAKSLKRLMKRFQLKGSRDASLDTAIQAKQALSARTLMQRLKEALSGCNVSGYDALLKNAVNSVPSIECLYLIDEEGIQVSSTVMSDAASKDVSEEFTPAMPGDCHAAKKYFTKALKLGGEVYQSEEYISGATGGLCRTFSALCTTECARLVVCIDTMCGIEVN</sequence>
<dbReference type="GO" id="GO:0006935">
    <property type="term" value="P:chemotaxis"/>
    <property type="evidence" value="ECO:0007669"/>
    <property type="project" value="UniProtKB-KW"/>
</dbReference>
<dbReference type="SUPFAM" id="SSF103190">
    <property type="entry name" value="Sensory domain-like"/>
    <property type="match status" value="1"/>
</dbReference>
<evidence type="ECO:0000256" key="1">
    <source>
        <dbReference type="ARBA" id="ARBA00022500"/>
    </source>
</evidence>
<dbReference type="PROSITE" id="PS50111">
    <property type="entry name" value="CHEMOTAXIS_TRANSDUC_2"/>
    <property type="match status" value="1"/>
</dbReference>
<dbReference type="AlphaFoldDB" id="A0A1H0FT93"/>
<dbReference type="EMBL" id="FNID01000043">
    <property type="protein sequence ID" value="SDN97893.1"/>
    <property type="molecule type" value="Genomic_DNA"/>
</dbReference>
<gene>
    <name evidence="7" type="ORF">SAMN05192585_14314</name>
</gene>
<dbReference type="InterPro" id="IPR029151">
    <property type="entry name" value="Sensor-like_sf"/>
</dbReference>
<feature type="transmembrane region" description="Helical" evidence="5">
    <location>
        <begin position="47"/>
        <end position="66"/>
    </location>
</feature>
<name>A0A1H0FT93_9FIRM</name>
<dbReference type="InterPro" id="IPR004089">
    <property type="entry name" value="MCPsignal_dom"/>
</dbReference>
<evidence type="ECO:0000259" key="6">
    <source>
        <dbReference type="PROSITE" id="PS50111"/>
    </source>
</evidence>
<dbReference type="RefSeq" id="WP_092643032.1">
    <property type="nucleotide sequence ID" value="NZ_FNID01000043.1"/>
</dbReference>
<dbReference type="Gene3D" id="1.10.287.950">
    <property type="entry name" value="Methyl-accepting chemotaxis protein"/>
    <property type="match status" value="1"/>
</dbReference>
<dbReference type="PANTHER" id="PTHR43531:SF11">
    <property type="entry name" value="METHYL-ACCEPTING CHEMOTAXIS PROTEIN 3"/>
    <property type="match status" value="1"/>
</dbReference>
<dbReference type="OrthoDB" id="1862723at2"/>
<evidence type="ECO:0000256" key="4">
    <source>
        <dbReference type="SAM" id="Coils"/>
    </source>
</evidence>
<keyword evidence="3" id="KW-0807">Transducer</keyword>
<dbReference type="GO" id="GO:0016020">
    <property type="term" value="C:membrane"/>
    <property type="evidence" value="ECO:0007669"/>
    <property type="project" value="InterPro"/>
</dbReference>
<dbReference type="PRINTS" id="PR00260">
    <property type="entry name" value="CHEMTRNSDUCR"/>
</dbReference>